<dbReference type="GO" id="GO:0005634">
    <property type="term" value="C:nucleus"/>
    <property type="evidence" value="ECO:0007669"/>
    <property type="project" value="TreeGrafter"/>
</dbReference>
<sequence>MASTFSSSSAPPPPLLLLKNALRGDAAARAMLALWLATPPPSPPLPHRGIPDDASGQECGHDSSSALPALEALGEAAWREFIPFLLNFLREQASDAVGWSQPSPRKTPSAPALWPGQRTPSDSGSLGPRGLRKAAQSRAPCQATPGSTAGSLAPPSTLEHPQRGARQSLNGAFELLAEKSPFGGGRPATPARGSEDDVARRPGSPPLERGGRGGDIAPRKRADGPPLCAGPADPAGERTPRSAQKASLSDFIVHGSDRHAAHRVKQSSPACGKARENGSAAGAAGALGRCFRSSPCQRADASLSGDGERGPRMSRHPDQAQQQHPPHGRKNSKHRQGGTSLEPSSRRAVGGGQSSGGGEVNCASAVRSPDASGCVADGDVMVPPNLCSLEEFPSMGGTASSGNSRPSRRIKPTPVSVAHHRSQPNECFTSTPLSQPPPPPPRWGAVPASPRDRHTMPWCSPTSQSQLAGRHAQSGSSTQSHHPHSAMPRQSRGKQVSPDSTTSEPANDSSACCTTPVFHAVHRGGPEVATPDVTSPTTPPATSPAIATQLLLDSPAGPASQTVADESPGTPRPDRVSHRHQLDVFAELYSVCLRRNLVPNLLLEVYFTLQLFTVPCGSADVAKEEAPVVVDNDRPEPSGGSDEPLKAAYFQSVHNCVYFAVKVLEKLMGLLGCLDRGTLRSLLEHERVATFSPSLLEQLQAAYGVSTARVITTPTSTILSVPFQPKTDNRANFPSNRSFQNFKKQRDVFYALIREWEDGRDSPGWEFERVLGNKIREMMVQLSSEHNHSHFARLFQAQLIRMCKDPYERVPSRNVASPLLSALGGNDPSKLQRLQQRLTAPQAQGGPCPPPAFPAYQAFFRDFILVADSFALCQHLMDGLRHQIMELNGECILGPDGDWDTCEQEWREHFKSVLLTARLLAKFLGLIAFLPYRTHDAMPTQPQEPALDLRVQSAQVLDVDSALGEARGARRLVLTLPWIIEFLGMTDRGAARMECYARVFRSLLHIYRCLVLEPSEACGLNRMLLLLLLGWLFQVPSFPEEVFFAELPQSVLEDPSGGGLDTLPLVDQQLLFTCCPYIGELRRLLATSLGGGTGRNGGFIRKINPTAMEPSVGLSQRHTQTELEQAFFHNLPASLKRTVEFVAERTCSNCVKHIRATLLAGLVEEGEARVSALAGGVPADLTLQDVCTQLSGQGTAAALDAAQRFCATKAPQVMRLLLPEELSPQVVSTAADIVVRLAQEKAAQWLNSNVDKLLRKALRSRVDGPLKSASYSSTSEPSRDGSSVRACPAACSHANPLPSLVLTQLKDLLCVTVAPSCEDAAVTEETILELVRSLHGSLQCKKYLSPTVEKAFAQYAVELAAAIAFDRVLNESPAVDCWEESTRRLLGALQGVWTEFSMQPPFHLLLSNKNVSYLHSATDKKRCCWALLHLSRQLVAGRLLVESELVARWDALLEDLPPEGEIRECLLETANKFKELCEEQSVAKSPRAVDAACNPAEPTQQQEEAALR</sequence>
<dbReference type="CTD" id="146059"/>
<feature type="compositionally biased region" description="Basic and acidic residues" evidence="1">
    <location>
        <begin position="209"/>
        <end position="223"/>
    </location>
</feature>
<keyword evidence="3" id="KW-1185">Reference proteome</keyword>
<feature type="region of interest" description="Disordered" evidence="1">
    <location>
        <begin position="555"/>
        <end position="576"/>
    </location>
</feature>
<feature type="domain" description="Codanin-1 C-terminal" evidence="2">
    <location>
        <begin position="1061"/>
        <end position="1170"/>
    </location>
</feature>
<dbReference type="RefSeq" id="XP_032830231.1">
    <property type="nucleotide sequence ID" value="XM_032974340.1"/>
</dbReference>
<feature type="compositionally biased region" description="Low complexity" evidence="1">
    <location>
        <begin position="278"/>
        <end position="288"/>
    </location>
</feature>
<evidence type="ECO:0000259" key="2">
    <source>
        <dbReference type="Pfam" id="PF15296"/>
    </source>
</evidence>
<feature type="region of interest" description="Disordered" evidence="1">
    <location>
        <begin position="43"/>
        <end position="63"/>
    </location>
</feature>
<name>A0AAJ7U5I6_PETMA</name>
<gene>
    <name evidence="4" type="primary">CDAN1</name>
</gene>
<dbReference type="PANTHER" id="PTHR28678:SF1">
    <property type="entry name" value="CODANIN-1"/>
    <property type="match status" value="1"/>
</dbReference>
<accession>A0AAJ7U5I6</accession>
<feature type="compositionally biased region" description="Basic and acidic residues" evidence="1">
    <location>
        <begin position="306"/>
        <end position="318"/>
    </location>
</feature>
<dbReference type="Proteomes" id="UP001318040">
    <property type="component" value="Chromosome 53"/>
</dbReference>
<evidence type="ECO:0000256" key="1">
    <source>
        <dbReference type="SAM" id="MobiDB-lite"/>
    </source>
</evidence>
<dbReference type="PANTHER" id="PTHR28678">
    <property type="entry name" value="CODANIN-1"/>
    <property type="match status" value="1"/>
</dbReference>
<feature type="compositionally biased region" description="Polar residues" evidence="1">
    <location>
        <begin position="493"/>
        <end position="513"/>
    </location>
</feature>
<feature type="compositionally biased region" description="Polar residues" evidence="1">
    <location>
        <begin position="460"/>
        <end position="480"/>
    </location>
</feature>
<dbReference type="InterPro" id="IPR040031">
    <property type="entry name" value="Codanin-1"/>
</dbReference>
<feature type="compositionally biased region" description="Polar residues" evidence="1">
    <location>
        <begin position="424"/>
        <end position="433"/>
    </location>
</feature>
<feature type="compositionally biased region" description="Polar residues" evidence="1">
    <location>
        <begin position="1497"/>
        <end position="1508"/>
    </location>
</feature>
<feature type="region of interest" description="Disordered" evidence="1">
    <location>
        <begin position="1484"/>
        <end position="1508"/>
    </location>
</feature>
<dbReference type="GO" id="GO:0006325">
    <property type="term" value="P:chromatin organization"/>
    <property type="evidence" value="ECO:0007669"/>
    <property type="project" value="TreeGrafter"/>
</dbReference>
<feature type="compositionally biased region" description="Gly residues" evidence="1">
    <location>
        <begin position="349"/>
        <end position="359"/>
    </location>
</feature>
<feature type="compositionally biased region" description="Basic residues" evidence="1">
    <location>
        <begin position="326"/>
        <end position="336"/>
    </location>
</feature>
<organism evidence="3 4">
    <name type="scientific">Petromyzon marinus</name>
    <name type="common">Sea lamprey</name>
    <dbReference type="NCBI Taxonomy" id="7757"/>
    <lineage>
        <taxon>Eukaryota</taxon>
        <taxon>Metazoa</taxon>
        <taxon>Chordata</taxon>
        <taxon>Craniata</taxon>
        <taxon>Vertebrata</taxon>
        <taxon>Cyclostomata</taxon>
        <taxon>Hyperoartia</taxon>
        <taxon>Petromyzontiformes</taxon>
        <taxon>Petromyzontidae</taxon>
        <taxon>Petromyzon</taxon>
    </lineage>
</organism>
<dbReference type="KEGG" id="pmrn:116953984"/>
<reference evidence="4" key="1">
    <citation type="submission" date="2025-08" db="UniProtKB">
        <authorList>
            <consortium name="RefSeq"/>
        </authorList>
    </citation>
    <scope>IDENTIFICATION</scope>
    <source>
        <tissue evidence="4">Sperm</tissue>
    </source>
</reference>
<feature type="region of interest" description="Disordered" evidence="1">
    <location>
        <begin position="96"/>
        <end position="543"/>
    </location>
</feature>
<dbReference type="Pfam" id="PF15296">
    <property type="entry name" value="Codanin-1_C"/>
    <property type="match status" value="1"/>
</dbReference>
<evidence type="ECO:0000313" key="3">
    <source>
        <dbReference type="Proteomes" id="UP001318040"/>
    </source>
</evidence>
<evidence type="ECO:0000313" key="4">
    <source>
        <dbReference type="RefSeq" id="XP_032830231.1"/>
    </source>
</evidence>
<proteinExistence type="predicted"/>
<dbReference type="InterPro" id="IPR028171">
    <property type="entry name" value="Codanin-1_C"/>
</dbReference>
<dbReference type="GeneID" id="116953984"/>
<protein>
    <submittedName>
        <fullName evidence="4">Codanin-1</fullName>
    </submittedName>
</protein>